<keyword evidence="7" id="KW-0175">Coiled coil</keyword>
<evidence type="ECO:0000313" key="13">
    <source>
        <dbReference type="Proteomes" id="UP000830375"/>
    </source>
</evidence>
<dbReference type="EMBL" id="JACTAM010000014">
    <property type="protein sequence ID" value="KAI2657344.1"/>
    <property type="molecule type" value="Genomic_DNA"/>
</dbReference>
<dbReference type="Proteomes" id="UP000830375">
    <property type="component" value="Unassembled WGS sequence"/>
</dbReference>
<dbReference type="Pfam" id="PF15227">
    <property type="entry name" value="zf-C3HC4_4"/>
    <property type="match status" value="1"/>
</dbReference>
<dbReference type="InterPro" id="IPR043136">
    <property type="entry name" value="B30.2/SPRY_sf"/>
</dbReference>
<dbReference type="PROSITE" id="PS50188">
    <property type="entry name" value="B302_SPRY"/>
    <property type="match status" value="1"/>
</dbReference>
<dbReference type="InterPro" id="IPR003879">
    <property type="entry name" value="Butyrophylin_SPRY"/>
</dbReference>
<name>A0ABQ8M3U3_LABRO</name>
<evidence type="ECO:0000256" key="8">
    <source>
        <dbReference type="SAM" id="MobiDB-lite"/>
    </source>
</evidence>
<dbReference type="InterPro" id="IPR058030">
    <property type="entry name" value="TRIM8/14/16/25/29/45/65_CC"/>
</dbReference>
<accession>A0ABQ8M3U3</accession>
<reference evidence="12 13" key="1">
    <citation type="submission" date="2022-01" db="EMBL/GenBank/DDBJ databases">
        <title>A high-quality chromosome-level genome assembly of rohu carp, Labeo rohita.</title>
        <authorList>
            <person name="Arick M.A. II"/>
            <person name="Hsu C.-Y."/>
            <person name="Magbanua Z."/>
            <person name="Pechanova O."/>
            <person name="Grover C."/>
            <person name="Miller E."/>
            <person name="Thrash A."/>
            <person name="Ezzel L."/>
            <person name="Alam S."/>
            <person name="Benzie J."/>
            <person name="Hamilton M."/>
            <person name="Karsi A."/>
            <person name="Lawrence M.L."/>
            <person name="Peterson D.G."/>
        </authorList>
    </citation>
    <scope>NUCLEOTIDE SEQUENCE [LARGE SCALE GENOMIC DNA]</scope>
    <source>
        <strain evidence="13">BAU-BD-2019</strain>
        <tissue evidence="12">Blood</tissue>
    </source>
</reference>
<keyword evidence="12" id="KW-0436">Ligase</keyword>
<dbReference type="CDD" id="cd19769">
    <property type="entry name" value="Bbox2_TRIM16-like"/>
    <property type="match status" value="1"/>
</dbReference>
<dbReference type="InterPro" id="IPR051051">
    <property type="entry name" value="E3_ubiq-ligase_TRIM/RNF"/>
</dbReference>
<dbReference type="Pfam" id="PF25600">
    <property type="entry name" value="TRIM_CC"/>
    <property type="match status" value="1"/>
</dbReference>
<dbReference type="InterPro" id="IPR013320">
    <property type="entry name" value="ConA-like_dom_sf"/>
</dbReference>
<feature type="coiled-coil region" evidence="7">
    <location>
        <begin position="198"/>
        <end position="290"/>
    </location>
</feature>
<keyword evidence="3 6" id="KW-0863">Zinc-finger</keyword>
<gene>
    <name evidence="12" type="ORF">H4Q32_030352</name>
</gene>
<dbReference type="PROSITE" id="PS50119">
    <property type="entry name" value="ZF_BBOX"/>
    <property type="match status" value="1"/>
</dbReference>
<evidence type="ECO:0000256" key="4">
    <source>
        <dbReference type="ARBA" id="ARBA00022833"/>
    </source>
</evidence>
<dbReference type="Gene3D" id="3.30.40.10">
    <property type="entry name" value="Zinc/RING finger domain, C3HC4 (zinc finger)"/>
    <property type="match status" value="1"/>
</dbReference>
<dbReference type="PROSITE" id="PS00518">
    <property type="entry name" value="ZF_RING_1"/>
    <property type="match status" value="1"/>
</dbReference>
<feature type="domain" description="B30.2/SPRY" evidence="11">
    <location>
        <begin position="421"/>
        <end position="617"/>
    </location>
</feature>
<evidence type="ECO:0000259" key="9">
    <source>
        <dbReference type="PROSITE" id="PS50089"/>
    </source>
</evidence>
<dbReference type="PANTHER" id="PTHR25465:SF5">
    <property type="entry name" value="E3 UBIQUITIN_ISG15 LIGASE TRIM25-RELATED"/>
    <property type="match status" value="1"/>
</dbReference>
<evidence type="ECO:0000256" key="3">
    <source>
        <dbReference type="ARBA" id="ARBA00022771"/>
    </source>
</evidence>
<dbReference type="InterPro" id="IPR001841">
    <property type="entry name" value="Znf_RING"/>
</dbReference>
<dbReference type="SMART" id="SM00184">
    <property type="entry name" value="RING"/>
    <property type="match status" value="1"/>
</dbReference>
<feature type="domain" description="RING-type" evidence="9">
    <location>
        <begin position="13"/>
        <end position="56"/>
    </location>
</feature>
<sequence>MAEARFSQDEFMCSVCLGLLKDPVTIQCGHSYCKSCITGCWDQEDQMRVYSCPQCRQTFRPRPALATNTMLTKLVEKLKKTKLPADCYAGAGDVQCDVCTGRKYKAVKSCLMCLNSYCQNHLEQHEIFFKGKRHNLTEATGRLQEMICQKHQKILGVFCRTDQKCICTQCAMEEHKNHNTVSAAKQRTEKQKQLKKTQKTFQQRIQQREKDLQQLREAVESHKRSAQTAVEDSERIFTELIRSIERSRSELIRLIRDQEKRAVSGAEGRLERLEQEINDLRRRDAELEQLSHTQDHIQFLQSFQSLSAPPRATDVKDDSLTSLTSFDGLRESVHQLRDKLEDFCKEELKKISDRVTSTNTDPRTRNQDFLQCKSARKQAEKLSECVHVLPVEGERKHDRRGTSTNTVPRTRNDFLQCKSVRKQAEKLTECVHVLPVEDFHQPTLDLNTVNKHLRLSENNRVITDTGTVQPYLDHPDRFDGCQQVLCRESVCGRCYWEIEWSGDDGVDISVSYKSISRKGQGDKCAFGFNDQSWSLICRPFSYSFLHNTIWTFLPVFPIISRIGVYVDESAGTLSFYSVSDTMNLIHTVQTTFTQPLYPGFPEGTRRHVETLWERLQCDRALNHMCNQSYGRARRHRRVTSLTRKLKSMCAGTGISFKRSSACRDAGEWPRDVASRSLGNLGYIRNLRRSPSGTRAASKRYGNKMPTPPESKSLPRKS</sequence>
<dbReference type="PROSITE" id="PS50089">
    <property type="entry name" value="ZF_RING_2"/>
    <property type="match status" value="1"/>
</dbReference>
<dbReference type="SMART" id="SM00336">
    <property type="entry name" value="BBOX"/>
    <property type="match status" value="1"/>
</dbReference>
<dbReference type="Pfam" id="PF13765">
    <property type="entry name" value="PRY"/>
    <property type="match status" value="1"/>
</dbReference>
<dbReference type="InterPro" id="IPR001870">
    <property type="entry name" value="B30.2/SPRY"/>
</dbReference>
<keyword evidence="1" id="KW-0399">Innate immunity</keyword>
<evidence type="ECO:0000256" key="7">
    <source>
        <dbReference type="SAM" id="Coils"/>
    </source>
</evidence>
<comment type="caution">
    <text evidence="12">The sequence shown here is derived from an EMBL/GenBank/DDBJ whole genome shotgun (WGS) entry which is preliminary data.</text>
</comment>
<dbReference type="SUPFAM" id="SSF57845">
    <property type="entry name" value="B-box zinc-binding domain"/>
    <property type="match status" value="1"/>
</dbReference>
<evidence type="ECO:0000256" key="6">
    <source>
        <dbReference type="PROSITE-ProRule" id="PRU00024"/>
    </source>
</evidence>
<protein>
    <submittedName>
        <fullName evidence="12">E3 ubiquitin/ISG15 ligase TRIM25</fullName>
    </submittedName>
</protein>
<dbReference type="InterPro" id="IPR006574">
    <property type="entry name" value="PRY"/>
</dbReference>
<evidence type="ECO:0000259" key="10">
    <source>
        <dbReference type="PROSITE" id="PS50119"/>
    </source>
</evidence>
<dbReference type="SUPFAM" id="SSF57850">
    <property type="entry name" value="RING/U-box"/>
    <property type="match status" value="1"/>
</dbReference>
<organism evidence="12 13">
    <name type="scientific">Labeo rohita</name>
    <name type="common">Indian major carp</name>
    <name type="synonym">Cyprinus rohita</name>
    <dbReference type="NCBI Taxonomy" id="84645"/>
    <lineage>
        <taxon>Eukaryota</taxon>
        <taxon>Metazoa</taxon>
        <taxon>Chordata</taxon>
        <taxon>Craniata</taxon>
        <taxon>Vertebrata</taxon>
        <taxon>Euteleostomi</taxon>
        <taxon>Actinopterygii</taxon>
        <taxon>Neopterygii</taxon>
        <taxon>Teleostei</taxon>
        <taxon>Ostariophysi</taxon>
        <taxon>Cypriniformes</taxon>
        <taxon>Cyprinidae</taxon>
        <taxon>Labeoninae</taxon>
        <taxon>Labeonini</taxon>
        <taxon>Labeo</taxon>
    </lineage>
</organism>
<feature type="domain" description="B box-type" evidence="10">
    <location>
        <begin position="143"/>
        <end position="183"/>
    </location>
</feature>
<proteinExistence type="predicted"/>
<dbReference type="CDD" id="cd16040">
    <property type="entry name" value="SPRY_PRY_SNTX"/>
    <property type="match status" value="1"/>
</dbReference>
<evidence type="ECO:0000256" key="2">
    <source>
        <dbReference type="ARBA" id="ARBA00022723"/>
    </source>
</evidence>
<evidence type="ECO:0000313" key="12">
    <source>
        <dbReference type="EMBL" id="KAI2657344.1"/>
    </source>
</evidence>
<dbReference type="Pfam" id="PF00622">
    <property type="entry name" value="SPRY"/>
    <property type="match status" value="1"/>
</dbReference>
<dbReference type="SMART" id="SM00589">
    <property type="entry name" value="PRY"/>
    <property type="match status" value="1"/>
</dbReference>
<keyword evidence="5" id="KW-0391">Immunity</keyword>
<dbReference type="InterPro" id="IPR000315">
    <property type="entry name" value="Znf_B-box"/>
</dbReference>
<dbReference type="Gene3D" id="3.30.160.60">
    <property type="entry name" value="Classic Zinc Finger"/>
    <property type="match status" value="1"/>
</dbReference>
<keyword evidence="4" id="KW-0862">Zinc</keyword>
<dbReference type="Gene3D" id="4.10.830.40">
    <property type="match status" value="1"/>
</dbReference>
<dbReference type="Gene3D" id="2.60.120.920">
    <property type="match status" value="1"/>
</dbReference>
<dbReference type="SMART" id="SM00449">
    <property type="entry name" value="SPRY"/>
    <property type="match status" value="1"/>
</dbReference>
<dbReference type="InterPro" id="IPR003877">
    <property type="entry name" value="SPRY_dom"/>
</dbReference>
<evidence type="ECO:0000256" key="5">
    <source>
        <dbReference type="ARBA" id="ARBA00022859"/>
    </source>
</evidence>
<dbReference type="InterPro" id="IPR017907">
    <property type="entry name" value="Znf_RING_CS"/>
</dbReference>
<dbReference type="GO" id="GO:0016874">
    <property type="term" value="F:ligase activity"/>
    <property type="evidence" value="ECO:0007669"/>
    <property type="project" value="UniProtKB-KW"/>
</dbReference>
<dbReference type="PANTHER" id="PTHR25465">
    <property type="entry name" value="B-BOX DOMAIN CONTAINING"/>
    <property type="match status" value="1"/>
</dbReference>
<dbReference type="InterPro" id="IPR013083">
    <property type="entry name" value="Znf_RING/FYVE/PHD"/>
</dbReference>
<dbReference type="Pfam" id="PF00643">
    <property type="entry name" value="zf-B_box"/>
    <property type="match status" value="1"/>
</dbReference>
<keyword evidence="13" id="KW-1185">Reference proteome</keyword>
<evidence type="ECO:0000256" key="1">
    <source>
        <dbReference type="ARBA" id="ARBA00022588"/>
    </source>
</evidence>
<keyword evidence="2" id="KW-0479">Metal-binding</keyword>
<feature type="region of interest" description="Disordered" evidence="8">
    <location>
        <begin position="685"/>
        <end position="717"/>
    </location>
</feature>
<dbReference type="SUPFAM" id="SSF49899">
    <property type="entry name" value="Concanavalin A-like lectins/glucanases"/>
    <property type="match status" value="1"/>
</dbReference>
<dbReference type="PRINTS" id="PR01407">
    <property type="entry name" value="BUTYPHLNCDUF"/>
</dbReference>
<evidence type="ECO:0000259" key="11">
    <source>
        <dbReference type="PROSITE" id="PS50188"/>
    </source>
</evidence>